<dbReference type="EMBL" id="AAOE01000008">
    <property type="protein sequence ID" value="EAR09739.1"/>
    <property type="molecule type" value="Genomic_DNA"/>
</dbReference>
<dbReference type="InterPro" id="IPR002645">
    <property type="entry name" value="STAS_dom"/>
</dbReference>
<dbReference type="InterPro" id="IPR011547">
    <property type="entry name" value="SLC26A/SulP_dom"/>
</dbReference>
<dbReference type="CDD" id="cd07042">
    <property type="entry name" value="STAS_SulP_like_sulfate_transporter"/>
    <property type="match status" value="1"/>
</dbReference>
<dbReference type="GO" id="GO:0016020">
    <property type="term" value="C:membrane"/>
    <property type="evidence" value="ECO:0007669"/>
    <property type="project" value="UniProtKB-SubCell"/>
</dbReference>
<name>A4BDY0_9GAMM</name>
<feature type="domain" description="STAS" evidence="6">
    <location>
        <begin position="472"/>
        <end position="572"/>
    </location>
</feature>
<dbReference type="Proteomes" id="UP000005953">
    <property type="component" value="Unassembled WGS sequence"/>
</dbReference>
<feature type="transmembrane region" description="Helical" evidence="5">
    <location>
        <begin position="404"/>
        <end position="432"/>
    </location>
</feature>
<keyword evidence="3 5" id="KW-1133">Transmembrane helix</keyword>
<dbReference type="InterPro" id="IPR001902">
    <property type="entry name" value="SLC26A/SulP_fam"/>
</dbReference>
<dbReference type="SUPFAM" id="SSF52091">
    <property type="entry name" value="SpoIIaa-like"/>
    <property type="match status" value="1"/>
</dbReference>
<evidence type="ECO:0000256" key="5">
    <source>
        <dbReference type="SAM" id="Phobius"/>
    </source>
</evidence>
<accession>A4BDY0</accession>
<dbReference type="PROSITE" id="PS50801">
    <property type="entry name" value="STAS"/>
    <property type="match status" value="1"/>
</dbReference>
<dbReference type="Gene3D" id="3.30.750.24">
    <property type="entry name" value="STAS domain"/>
    <property type="match status" value="1"/>
</dbReference>
<dbReference type="Pfam" id="PF00916">
    <property type="entry name" value="Sulfate_transp"/>
    <property type="match status" value="1"/>
</dbReference>
<keyword evidence="2 5" id="KW-0812">Transmembrane</keyword>
<feature type="transmembrane region" description="Helical" evidence="5">
    <location>
        <begin position="346"/>
        <end position="364"/>
    </location>
</feature>
<dbReference type="InterPro" id="IPR036513">
    <property type="entry name" value="STAS_dom_sf"/>
</dbReference>
<keyword evidence="8" id="KW-1185">Reference proteome</keyword>
<feature type="transmembrane region" description="Helical" evidence="5">
    <location>
        <begin position="229"/>
        <end position="251"/>
    </location>
</feature>
<evidence type="ECO:0000256" key="1">
    <source>
        <dbReference type="ARBA" id="ARBA00004141"/>
    </source>
</evidence>
<feature type="transmembrane region" description="Helical" evidence="5">
    <location>
        <begin position="154"/>
        <end position="175"/>
    </location>
</feature>
<gene>
    <name evidence="7" type="ORF">MED297_16309</name>
</gene>
<comment type="caution">
    <text evidence="7">The sequence shown here is derived from an EMBL/GenBank/DDBJ whole genome shotgun (WGS) entry which is preliminary data.</text>
</comment>
<dbReference type="Pfam" id="PF01740">
    <property type="entry name" value="STAS"/>
    <property type="match status" value="1"/>
</dbReference>
<proteinExistence type="predicted"/>
<dbReference type="HOGENOM" id="CLU_003182_13_1_6"/>
<feature type="transmembrane region" description="Helical" evidence="5">
    <location>
        <begin position="46"/>
        <end position="66"/>
    </location>
</feature>
<feature type="transmembrane region" description="Helical" evidence="5">
    <location>
        <begin position="73"/>
        <end position="95"/>
    </location>
</feature>
<evidence type="ECO:0000313" key="7">
    <source>
        <dbReference type="EMBL" id="EAR09739.1"/>
    </source>
</evidence>
<evidence type="ECO:0000256" key="3">
    <source>
        <dbReference type="ARBA" id="ARBA00022989"/>
    </source>
</evidence>
<reference evidence="7 8" key="1">
    <citation type="submission" date="2006-02" db="EMBL/GenBank/DDBJ databases">
        <authorList>
            <person name="Pinhassi J."/>
            <person name="Pedros-Alio C."/>
            <person name="Ferriera S."/>
            <person name="Johnson J."/>
            <person name="Kravitz S."/>
            <person name="Halpern A."/>
            <person name="Remington K."/>
            <person name="Beeson K."/>
            <person name="Tran B."/>
            <person name="Rogers Y.-H."/>
            <person name="Friedman R."/>
            <person name="Venter J.C."/>
        </authorList>
    </citation>
    <scope>NUCLEOTIDE SEQUENCE [LARGE SCALE GENOMIC DNA]</scope>
    <source>
        <strain evidence="7 8">MED297</strain>
    </source>
</reference>
<evidence type="ECO:0000256" key="2">
    <source>
        <dbReference type="ARBA" id="ARBA00022692"/>
    </source>
</evidence>
<comment type="subcellular location">
    <subcellularLocation>
        <location evidence="1">Membrane</location>
        <topology evidence="1">Multi-pass membrane protein</topology>
    </subcellularLocation>
</comment>
<feature type="transmembrane region" description="Helical" evidence="5">
    <location>
        <begin position="123"/>
        <end position="142"/>
    </location>
</feature>
<dbReference type="AlphaFoldDB" id="A4BDY0"/>
<feature type="transmembrane region" description="Helical" evidence="5">
    <location>
        <begin position="271"/>
        <end position="296"/>
    </location>
</feature>
<evidence type="ECO:0000313" key="8">
    <source>
        <dbReference type="Proteomes" id="UP000005953"/>
    </source>
</evidence>
<dbReference type="GO" id="GO:0055085">
    <property type="term" value="P:transmembrane transport"/>
    <property type="evidence" value="ECO:0007669"/>
    <property type="project" value="InterPro"/>
</dbReference>
<sequence>MRYKLIVQERNADWGNIAYNDKNVEVLVSVMQLFNDIRFDNLKGDVFGGLTAAVVSLPMALAFGVASGAGAEAGLYGAVLVGLFAALFGGTSTLISEPTGPMTVVMTAVLTTLVADNPESGKAMAFTVVMMAGLFQIALGALKLGKYITLMPYSVISGFMSGIGIILVILQLAPFLGQASPPGGVTGTLKALPDLIMNIRPVELILGVMTLGILFYAPKQWTRYVPAQLIALVVGTLVSLTLFGFFEVRRIGEINLGLPSLIVPTFSAEQWTTMVIDALVLGTLGCIDALLTAVIADSLTRKEHKSDKELVGQGIGNLVSGLFGGLPGAGATMGTVVNIQTGARSALSGVVRALVLLIVVLWAAGLTESIPLAVLAGIAVRVGINILDWSFVKRAHRVSLHATVIMYGVMFLTVFFDLIVAVGLGVFIANILTIERLSRVQTRNIKTITDSDDAIALNPEEKTLLDNAQGRLLLMYLSGPMIFGVSKAIAREHNAVMSCSALVIDISDVPLIDATVSLAIENAIKDALEAGKTVYVVRPEEETSRFLEGVGVFDMLPSDQFCSTRLDALRLASQSLTGSEHTIPESVVE</sequence>
<dbReference type="PANTHER" id="PTHR11814">
    <property type="entry name" value="SULFATE TRANSPORTER"/>
    <property type="match status" value="1"/>
</dbReference>
<feature type="transmembrane region" description="Helical" evidence="5">
    <location>
        <begin position="370"/>
        <end position="392"/>
    </location>
</feature>
<dbReference type="STRING" id="314283.MED297_16309"/>
<protein>
    <submittedName>
        <fullName evidence="7">Sulfate permease family protein</fullName>
    </submittedName>
</protein>
<evidence type="ECO:0000256" key="4">
    <source>
        <dbReference type="ARBA" id="ARBA00023136"/>
    </source>
</evidence>
<organism evidence="7 8">
    <name type="scientific">Reinekea blandensis MED297</name>
    <dbReference type="NCBI Taxonomy" id="314283"/>
    <lineage>
        <taxon>Bacteria</taxon>
        <taxon>Pseudomonadati</taxon>
        <taxon>Pseudomonadota</taxon>
        <taxon>Gammaproteobacteria</taxon>
        <taxon>Oceanospirillales</taxon>
        <taxon>Saccharospirillaceae</taxon>
        <taxon>Reinekea</taxon>
    </lineage>
</organism>
<keyword evidence="4 5" id="KW-0472">Membrane</keyword>
<evidence type="ECO:0000259" key="6">
    <source>
        <dbReference type="PROSITE" id="PS50801"/>
    </source>
</evidence>